<dbReference type="PRINTS" id="PR00455">
    <property type="entry name" value="HTHTETR"/>
</dbReference>
<dbReference type="Pfam" id="PF00440">
    <property type="entry name" value="TetR_N"/>
    <property type="match status" value="1"/>
</dbReference>
<evidence type="ECO:0000313" key="6">
    <source>
        <dbReference type="EMBL" id="KIQ58924.1"/>
    </source>
</evidence>
<comment type="caution">
    <text evidence="6">The sequence shown here is derived from an EMBL/GenBank/DDBJ whole genome shotgun (WGS) entry which is preliminary data.</text>
</comment>
<dbReference type="EMBL" id="JXNZ01000108">
    <property type="protein sequence ID" value="KIQ58924.1"/>
    <property type="molecule type" value="Genomic_DNA"/>
</dbReference>
<evidence type="ECO:0000313" key="7">
    <source>
        <dbReference type="Proteomes" id="UP000032101"/>
    </source>
</evidence>
<protein>
    <submittedName>
        <fullName evidence="6">TetR family transcriptional regulator</fullName>
    </submittedName>
</protein>
<gene>
    <name evidence="6" type="ORF">RL74_13290</name>
</gene>
<evidence type="ECO:0000256" key="1">
    <source>
        <dbReference type="ARBA" id="ARBA00023015"/>
    </source>
</evidence>
<evidence type="ECO:0000259" key="5">
    <source>
        <dbReference type="PROSITE" id="PS50977"/>
    </source>
</evidence>
<dbReference type="PANTHER" id="PTHR30055:SF238">
    <property type="entry name" value="MYCOFACTOCIN BIOSYNTHESIS TRANSCRIPTIONAL REGULATOR MFTR-RELATED"/>
    <property type="match status" value="1"/>
</dbReference>
<keyword evidence="1" id="KW-0805">Transcription regulation</keyword>
<dbReference type="InterPro" id="IPR036271">
    <property type="entry name" value="Tet_transcr_reg_TetR-rel_C_sf"/>
</dbReference>
<dbReference type="InterPro" id="IPR001647">
    <property type="entry name" value="HTH_TetR"/>
</dbReference>
<accession>A0A0D0P9A1</accession>
<reference evidence="6 7" key="1">
    <citation type="submission" date="2015-01" db="EMBL/GenBank/DDBJ databases">
        <title>Draft Genome Sequence of the Biocontrol and Plant Growth-Promoting Rhizobacteria (PGPR) Pseudomonas fluorescens UM270.</title>
        <authorList>
            <person name="Hernandez-Salmeron J.E."/>
            <person name="Santoyo G."/>
            <person name="Moreno-Hagelsieb G."/>
            <person name="Hernandez-Leon R."/>
        </authorList>
    </citation>
    <scope>NUCLEOTIDE SEQUENCE [LARGE SCALE GENOMIC DNA]</scope>
    <source>
        <strain evidence="6 7">UM270</strain>
    </source>
</reference>
<dbReference type="PATRIC" id="fig|294.124.peg.2738"/>
<dbReference type="PROSITE" id="PS01081">
    <property type="entry name" value="HTH_TETR_1"/>
    <property type="match status" value="1"/>
</dbReference>
<dbReference type="InterPro" id="IPR050109">
    <property type="entry name" value="HTH-type_TetR-like_transc_reg"/>
</dbReference>
<evidence type="ECO:0000256" key="4">
    <source>
        <dbReference type="PROSITE-ProRule" id="PRU00335"/>
    </source>
</evidence>
<evidence type="ECO:0000256" key="2">
    <source>
        <dbReference type="ARBA" id="ARBA00023125"/>
    </source>
</evidence>
<proteinExistence type="predicted"/>
<dbReference type="RefSeq" id="WP_042730257.1">
    <property type="nucleotide sequence ID" value="NZ_JXNZ01000108.1"/>
</dbReference>
<feature type="domain" description="HTH tetR-type" evidence="5">
    <location>
        <begin position="10"/>
        <end position="70"/>
    </location>
</feature>
<dbReference type="PANTHER" id="PTHR30055">
    <property type="entry name" value="HTH-TYPE TRANSCRIPTIONAL REGULATOR RUTR"/>
    <property type="match status" value="1"/>
</dbReference>
<organism evidence="6 7">
    <name type="scientific">Pseudomonas fluorescens</name>
    <dbReference type="NCBI Taxonomy" id="294"/>
    <lineage>
        <taxon>Bacteria</taxon>
        <taxon>Pseudomonadati</taxon>
        <taxon>Pseudomonadota</taxon>
        <taxon>Gammaproteobacteria</taxon>
        <taxon>Pseudomonadales</taxon>
        <taxon>Pseudomonadaceae</taxon>
        <taxon>Pseudomonas</taxon>
    </lineage>
</organism>
<dbReference type="GO" id="GO:0003700">
    <property type="term" value="F:DNA-binding transcription factor activity"/>
    <property type="evidence" value="ECO:0007669"/>
    <property type="project" value="TreeGrafter"/>
</dbReference>
<dbReference type="AlphaFoldDB" id="A0A0D0P9A1"/>
<dbReference type="OrthoDB" id="63332at2"/>
<sequence>MSGLRERQKAERRQAISKAAIELFERQGYQDTTIEQIASQAGVSAPTVFKYFGNKQEIILEILHEADQRALKDTRSQIPGIEDPVEAMCYLERLLTGYALEVMHPSLWRELLPLILFGGDNDLPEGYRAMNDALRAEISGLLRELQAAGKLRADLDVELAAFLLNDYSHLQLYRLVNQQQPDVEAHSSQVRRITELLFHGMRA</sequence>
<dbReference type="InterPro" id="IPR009057">
    <property type="entry name" value="Homeodomain-like_sf"/>
</dbReference>
<evidence type="ECO:0000256" key="3">
    <source>
        <dbReference type="ARBA" id="ARBA00023163"/>
    </source>
</evidence>
<keyword evidence="3" id="KW-0804">Transcription</keyword>
<dbReference type="Proteomes" id="UP000032101">
    <property type="component" value="Unassembled WGS sequence"/>
</dbReference>
<dbReference type="PROSITE" id="PS50977">
    <property type="entry name" value="HTH_TETR_2"/>
    <property type="match status" value="1"/>
</dbReference>
<keyword evidence="2 4" id="KW-0238">DNA-binding</keyword>
<name>A0A0D0P9A1_PSEFL</name>
<dbReference type="SUPFAM" id="SSF48498">
    <property type="entry name" value="Tetracyclin repressor-like, C-terminal domain"/>
    <property type="match status" value="1"/>
</dbReference>
<dbReference type="Gene3D" id="1.10.357.10">
    <property type="entry name" value="Tetracycline Repressor, domain 2"/>
    <property type="match status" value="1"/>
</dbReference>
<feature type="DNA-binding region" description="H-T-H motif" evidence="4">
    <location>
        <begin position="33"/>
        <end position="52"/>
    </location>
</feature>
<dbReference type="InterPro" id="IPR023772">
    <property type="entry name" value="DNA-bd_HTH_TetR-type_CS"/>
</dbReference>
<dbReference type="SUPFAM" id="SSF46689">
    <property type="entry name" value="Homeodomain-like"/>
    <property type="match status" value="1"/>
</dbReference>
<dbReference type="GO" id="GO:0000976">
    <property type="term" value="F:transcription cis-regulatory region binding"/>
    <property type="evidence" value="ECO:0007669"/>
    <property type="project" value="TreeGrafter"/>
</dbReference>